<evidence type="ECO:0000313" key="11">
    <source>
        <dbReference type="Proteomes" id="UP001224775"/>
    </source>
</evidence>
<evidence type="ECO:0000256" key="5">
    <source>
        <dbReference type="PIRSR" id="PIRSR602081-1"/>
    </source>
</evidence>
<dbReference type="Gene3D" id="3.40.50.620">
    <property type="entry name" value="HUPs"/>
    <property type="match status" value="1"/>
</dbReference>
<evidence type="ECO:0000256" key="1">
    <source>
        <dbReference type="ARBA" id="ARBA00005862"/>
    </source>
</evidence>
<comment type="similarity">
    <text evidence="1 7">Belongs to the DNA photolyase class-1 family.</text>
</comment>
<dbReference type="InterPro" id="IPR036134">
    <property type="entry name" value="Crypto/Photolyase_FAD-like_sf"/>
</dbReference>
<gene>
    <name evidence="10" type="ORF">QTG54_007518</name>
</gene>
<dbReference type="SUPFAM" id="SSF52425">
    <property type="entry name" value="Cryptochrome/photolyase, N-terminal domain"/>
    <property type="match status" value="1"/>
</dbReference>
<comment type="cofactor">
    <cofactor evidence="7">
        <name>(6R)-5,10-methylene-5,6,7,8-tetrahydrofolate</name>
        <dbReference type="ChEBI" id="CHEBI:15636"/>
    </cofactor>
    <text evidence="7">Binds 1 5,10-methenyltetrahydrofolate (MTHF) per subunit.</text>
</comment>
<dbReference type="SUPFAM" id="SSF48173">
    <property type="entry name" value="Cryptochrome/photolyase FAD-binding domain"/>
    <property type="match status" value="1"/>
</dbReference>
<feature type="domain" description="Photolyase/cryptochrome alpha/beta" evidence="9">
    <location>
        <begin position="66"/>
        <end position="208"/>
    </location>
</feature>
<evidence type="ECO:0000256" key="4">
    <source>
        <dbReference type="ARBA" id="ARBA00022991"/>
    </source>
</evidence>
<dbReference type="Pfam" id="PF00875">
    <property type="entry name" value="DNA_photolyase"/>
    <property type="match status" value="1"/>
</dbReference>
<evidence type="ECO:0000259" key="9">
    <source>
        <dbReference type="PROSITE" id="PS51645"/>
    </source>
</evidence>
<dbReference type="InterPro" id="IPR005101">
    <property type="entry name" value="Cryptochr/Photolyase_FAD-bd"/>
</dbReference>
<comment type="function">
    <text evidence="7">May have a photoreceptor function.</text>
</comment>
<dbReference type="AlphaFoldDB" id="A0AAD9DDN1"/>
<dbReference type="PANTHER" id="PTHR11455">
    <property type="entry name" value="CRYPTOCHROME"/>
    <property type="match status" value="1"/>
</dbReference>
<dbReference type="GO" id="GO:0003677">
    <property type="term" value="F:DNA binding"/>
    <property type="evidence" value="ECO:0007669"/>
    <property type="project" value="TreeGrafter"/>
</dbReference>
<name>A0AAD9DDN1_9STRA</name>
<dbReference type="Gene3D" id="1.10.579.10">
    <property type="entry name" value="DNA Cyclobutane Dipyrimidine Photolyase, subunit A, domain 3"/>
    <property type="match status" value="1"/>
</dbReference>
<dbReference type="InterPro" id="IPR014729">
    <property type="entry name" value="Rossmann-like_a/b/a_fold"/>
</dbReference>
<dbReference type="Pfam" id="PF03441">
    <property type="entry name" value="FAD_binding_7"/>
    <property type="match status" value="1"/>
</dbReference>
<dbReference type="InterPro" id="IPR006050">
    <property type="entry name" value="DNA_photolyase_N"/>
</dbReference>
<dbReference type="InterPro" id="IPR018394">
    <property type="entry name" value="DNA_photolyase_1_CS_C"/>
</dbReference>
<feature type="site" description="Electron transfer via tryptophanyl radical" evidence="6">
    <location>
        <position position="467"/>
    </location>
</feature>
<evidence type="ECO:0000256" key="2">
    <source>
        <dbReference type="ARBA" id="ARBA00022630"/>
    </source>
</evidence>
<dbReference type="PANTHER" id="PTHR11455:SF22">
    <property type="entry name" value="CRYPTOCHROME DASH"/>
    <property type="match status" value="1"/>
</dbReference>
<dbReference type="GO" id="GO:0003904">
    <property type="term" value="F:deoxyribodipyrimidine photo-lyase activity"/>
    <property type="evidence" value="ECO:0007669"/>
    <property type="project" value="TreeGrafter"/>
</dbReference>
<feature type="region of interest" description="Disordered" evidence="8">
    <location>
        <begin position="562"/>
        <end position="629"/>
    </location>
</feature>
<evidence type="ECO:0000256" key="6">
    <source>
        <dbReference type="PIRSR" id="PIRSR602081-2"/>
    </source>
</evidence>
<feature type="binding site" evidence="5">
    <location>
        <begin position="480"/>
        <end position="482"/>
    </location>
    <ligand>
        <name>FAD</name>
        <dbReference type="ChEBI" id="CHEBI:57692"/>
    </ligand>
</feature>
<dbReference type="Proteomes" id="UP001224775">
    <property type="component" value="Unassembled WGS sequence"/>
</dbReference>
<evidence type="ECO:0000256" key="8">
    <source>
        <dbReference type="SAM" id="MobiDB-lite"/>
    </source>
</evidence>
<keyword evidence="2 5" id="KW-0285">Flavoprotein</keyword>
<organism evidence="10 11">
    <name type="scientific">Skeletonema marinoi</name>
    <dbReference type="NCBI Taxonomy" id="267567"/>
    <lineage>
        <taxon>Eukaryota</taxon>
        <taxon>Sar</taxon>
        <taxon>Stramenopiles</taxon>
        <taxon>Ochrophyta</taxon>
        <taxon>Bacillariophyta</taxon>
        <taxon>Coscinodiscophyceae</taxon>
        <taxon>Thalassiosirophycidae</taxon>
        <taxon>Thalassiosirales</taxon>
        <taxon>Skeletonemataceae</taxon>
        <taxon>Skeletonema</taxon>
        <taxon>Skeletonema marinoi-dohrnii complex</taxon>
    </lineage>
</organism>
<dbReference type="InterPro" id="IPR014133">
    <property type="entry name" value="Cry_DASH"/>
</dbReference>
<dbReference type="GO" id="GO:0000719">
    <property type="term" value="P:photoreactive repair"/>
    <property type="evidence" value="ECO:0007669"/>
    <property type="project" value="TreeGrafter"/>
</dbReference>
<evidence type="ECO:0000256" key="7">
    <source>
        <dbReference type="RuleBase" id="RU367151"/>
    </source>
</evidence>
<dbReference type="InterPro" id="IPR002081">
    <property type="entry name" value="Cryptochrome/DNA_photolyase_1"/>
</dbReference>
<evidence type="ECO:0000313" key="10">
    <source>
        <dbReference type="EMBL" id="KAK1741945.1"/>
    </source>
</evidence>
<evidence type="ECO:0000256" key="3">
    <source>
        <dbReference type="ARBA" id="ARBA00022827"/>
    </source>
</evidence>
<comment type="cofactor">
    <cofactor evidence="5 7">
        <name>FAD</name>
        <dbReference type="ChEBI" id="CHEBI:57692"/>
    </cofactor>
    <text evidence="5 7">Binds 1 FAD per subunit.</text>
</comment>
<keyword evidence="4 7" id="KW-0157">Chromophore</keyword>
<protein>
    <recommendedName>
        <fullName evidence="7">Cryptochrome DASH</fullName>
    </recommendedName>
</protein>
<dbReference type="NCBIfam" id="TIGR02765">
    <property type="entry name" value="crypto_DASH"/>
    <property type="match status" value="1"/>
</dbReference>
<dbReference type="EMBL" id="JATAAI010000012">
    <property type="protein sequence ID" value="KAK1741945.1"/>
    <property type="molecule type" value="Genomic_DNA"/>
</dbReference>
<comment type="caution">
    <text evidence="10">The sequence shown here is derived from an EMBL/GenBank/DDBJ whole genome shotgun (WGS) entry which is preliminary data.</text>
</comment>
<dbReference type="Gene3D" id="1.25.40.80">
    <property type="match status" value="1"/>
</dbReference>
<dbReference type="PRINTS" id="PR00147">
    <property type="entry name" value="DNAPHOTLYASE"/>
</dbReference>
<dbReference type="PROSITE" id="PS00394">
    <property type="entry name" value="DNA_PHOTOLYASES_1_1"/>
    <property type="match status" value="1"/>
</dbReference>
<keyword evidence="3 5" id="KW-0274">FAD</keyword>
<feature type="compositionally biased region" description="Gly residues" evidence="8">
    <location>
        <begin position="590"/>
        <end position="599"/>
    </location>
</feature>
<keyword evidence="11" id="KW-1185">Reference proteome</keyword>
<accession>A0AAD9DDN1</accession>
<dbReference type="GO" id="GO:0071949">
    <property type="term" value="F:FAD binding"/>
    <property type="evidence" value="ECO:0007669"/>
    <property type="project" value="TreeGrafter"/>
</dbReference>
<feature type="site" description="Electron transfer via tryptophanyl radical" evidence="6">
    <location>
        <position position="414"/>
    </location>
</feature>
<reference evidence="10" key="1">
    <citation type="submission" date="2023-06" db="EMBL/GenBank/DDBJ databases">
        <title>Survivors Of The Sea: Transcriptome response of Skeletonema marinoi to long-term dormancy.</title>
        <authorList>
            <person name="Pinder M.I.M."/>
            <person name="Kourtchenko O."/>
            <person name="Robertson E.K."/>
            <person name="Larsson T."/>
            <person name="Maumus F."/>
            <person name="Osuna-Cruz C.M."/>
            <person name="Vancaester E."/>
            <person name="Stenow R."/>
            <person name="Vandepoele K."/>
            <person name="Ploug H."/>
            <person name="Bruchert V."/>
            <person name="Godhe A."/>
            <person name="Topel M."/>
        </authorList>
    </citation>
    <scope>NUCLEOTIDE SEQUENCE</scope>
    <source>
        <strain evidence="10">R05AC</strain>
    </source>
</reference>
<dbReference type="InterPro" id="IPR036155">
    <property type="entry name" value="Crypto/Photolyase_N_sf"/>
</dbReference>
<proteinExistence type="inferred from homology"/>
<sequence>MMTQRLRQYNFVVSLVISAAHLSLPAVSAFTFPAATKTTYGIRSHSTRNFSSASSSPPSALQMSTLNIQWFRQTDLRLHDNPALCRTVDLSLGKAEKQPVGAAPTTKSSPDGILPVFVFDTERIYGSDTRSESNLEKRGSGLIVAAGKPEKVLAEIADAASPSILNVVCQEEVCSEELAVDKAVRSELAKKVKKSGKFNFETVWGSTMYDPDSLPFDGDVAGIPDTFTPFRNKVEKACQIGQPLDIPKDEHLALPKGIKSVVNQPQCSLSYLPTLADLGYSAEDIESVESVDSRTAMPANYKGGETFALARVQDYIWDKDLLKVYFDTRNGMIGSDYSTKFAPWLAHGNVSPRYIARECRKYEQVRVENKSTYWVVFELLWRDYFKFFAKKHGDGIFYQNGILGDRSHGNKRKWGMDAKQVKAWKEGMTGYPLVDANMRELAATGFMSNRGRQNVASFFTIDMNMDWRYGGDHFEETLLDYDVHSNWGNWCSAAGMTGGRLNRFNIVKQSKDYDLGGDYVRLWCPELKDVPDKYVHEPWQMSEALMEECGVKIGPGRDYPAPIVNPNVQPRIMNNGGGGRGGRGGRGRGGKQGGRGNGRNGQRRDNNPNRGKGQRQDMKSLKVGTYKFD</sequence>
<dbReference type="PROSITE" id="PS51645">
    <property type="entry name" value="PHR_CRY_ALPHA_BETA"/>
    <property type="match status" value="1"/>
</dbReference>
<feature type="site" description="Electron transfer via tryptophanyl radical" evidence="6">
    <location>
        <position position="490"/>
    </location>
</feature>
<feature type="binding site" evidence="5">
    <location>
        <position position="325"/>
    </location>
    <ligand>
        <name>FAD</name>
        <dbReference type="ChEBI" id="CHEBI:57692"/>
    </ligand>
</feature>